<reference evidence="3 4" key="1">
    <citation type="submission" date="2024-05" db="EMBL/GenBank/DDBJ databases">
        <authorList>
            <person name="Wallberg A."/>
        </authorList>
    </citation>
    <scope>NUCLEOTIDE SEQUENCE [LARGE SCALE GENOMIC DNA]</scope>
</reference>
<comment type="caution">
    <text evidence="3">The sequence shown here is derived from an EMBL/GenBank/DDBJ whole genome shotgun (WGS) entry which is preliminary data.</text>
</comment>
<name>A0AAV2Q069_MEGNR</name>
<keyword evidence="4" id="KW-1185">Reference proteome</keyword>
<protein>
    <submittedName>
        <fullName evidence="3">Uncharacterized protein</fullName>
    </submittedName>
</protein>
<dbReference type="EMBL" id="CAXKWB010002507">
    <property type="protein sequence ID" value="CAL4067078.1"/>
    <property type="molecule type" value="Genomic_DNA"/>
</dbReference>
<feature type="compositionally biased region" description="Polar residues" evidence="1">
    <location>
        <begin position="85"/>
        <end position="99"/>
    </location>
</feature>
<sequence length="221" mass="24946">VSGPLWCLLLLATACLILPDATDARSTQYRYSSLRRKRVSDQRLAELETLLALAKINHRKYFSQPVGFGLIDVDQIGRRKRRTSADSAPTLSSRNGNSQQLDYNIQYQNQYRDVPNLMEEIASSPWSSENLAGDTAYSQMPQRMQQHHKMPQSSLDNTPQGYQVSSNENLDSDLLETLHGPQQRVDHMALQGGPHQVGDQMTQQASSSDDSLDQLQYHMLI</sequence>
<feature type="non-terminal residue" evidence="3">
    <location>
        <position position="1"/>
    </location>
</feature>
<dbReference type="Proteomes" id="UP001497623">
    <property type="component" value="Unassembled WGS sequence"/>
</dbReference>
<evidence type="ECO:0000256" key="2">
    <source>
        <dbReference type="SAM" id="SignalP"/>
    </source>
</evidence>
<feature type="region of interest" description="Disordered" evidence="1">
    <location>
        <begin position="79"/>
        <end position="99"/>
    </location>
</feature>
<keyword evidence="2" id="KW-0732">Signal</keyword>
<accession>A0AAV2Q069</accession>
<evidence type="ECO:0000256" key="1">
    <source>
        <dbReference type="SAM" id="MobiDB-lite"/>
    </source>
</evidence>
<organism evidence="3 4">
    <name type="scientific">Meganyctiphanes norvegica</name>
    <name type="common">Northern krill</name>
    <name type="synonym">Thysanopoda norvegica</name>
    <dbReference type="NCBI Taxonomy" id="48144"/>
    <lineage>
        <taxon>Eukaryota</taxon>
        <taxon>Metazoa</taxon>
        <taxon>Ecdysozoa</taxon>
        <taxon>Arthropoda</taxon>
        <taxon>Crustacea</taxon>
        <taxon>Multicrustacea</taxon>
        <taxon>Malacostraca</taxon>
        <taxon>Eumalacostraca</taxon>
        <taxon>Eucarida</taxon>
        <taxon>Euphausiacea</taxon>
        <taxon>Euphausiidae</taxon>
        <taxon>Meganyctiphanes</taxon>
    </lineage>
</organism>
<gene>
    <name evidence="3" type="ORF">MNOR_LOCUS6164</name>
</gene>
<feature type="chain" id="PRO_5043382585" evidence="2">
    <location>
        <begin position="25"/>
        <end position="221"/>
    </location>
</feature>
<feature type="signal peptide" evidence="2">
    <location>
        <begin position="1"/>
        <end position="24"/>
    </location>
</feature>
<dbReference type="AlphaFoldDB" id="A0AAV2Q069"/>
<proteinExistence type="predicted"/>
<evidence type="ECO:0000313" key="4">
    <source>
        <dbReference type="Proteomes" id="UP001497623"/>
    </source>
</evidence>
<evidence type="ECO:0000313" key="3">
    <source>
        <dbReference type="EMBL" id="CAL4067078.1"/>
    </source>
</evidence>